<dbReference type="EMBL" id="JBEPCU010000126">
    <property type="protein sequence ID" value="MER6977444.1"/>
    <property type="molecule type" value="Genomic_DNA"/>
</dbReference>
<evidence type="ECO:0000313" key="2">
    <source>
        <dbReference type="Proteomes" id="UP001458415"/>
    </source>
</evidence>
<evidence type="ECO:0000313" key="1">
    <source>
        <dbReference type="EMBL" id="MER6977444.1"/>
    </source>
</evidence>
<organism evidence="1 2">
    <name type="scientific">Streptomyces carpinensis</name>
    <dbReference type="NCBI Taxonomy" id="66369"/>
    <lineage>
        <taxon>Bacteria</taxon>
        <taxon>Bacillati</taxon>
        <taxon>Actinomycetota</taxon>
        <taxon>Actinomycetes</taxon>
        <taxon>Kitasatosporales</taxon>
        <taxon>Streptomycetaceae</taxon>
        <taxon>Streptomyces</taxon>
    </lineage>
</organism>
<reference evidence="1 2" key="1">
    <citation type="submission" date="2024-06" db="EMBL/GenBank/DDBJ databases">
        <title>The Natural Products Discovery Center: Release of the First 8490 Sequenced Strains for Exploring Actinobacteria Biosynthetic Diversity.</title>
        <authorList>
            <person name="Kalkreuter E."/>
            <person name="Kautsar S.A."/>
            <person name="Yang D."/>
            <person name="Bader C.D."/>
            <person name="Teijaro C.N."/>
            <person name="Fluegel L."/>
            <person name="Davis C.M."/>
            <person name="Simpson J.R."/>
            <person name="Lauterbach L."/>
            <person name="Steele A.D."/>
            <person name="Gui C."/>
            <person name="Meng S."/>
            <person name="Li G."/>
            <person name="Viehrig K."/>
            <person name="Ye F."/>
            <person name="Su P."/>
            <person name="Kiefer A.F."/>
            <person name="Nichols A."/>
            <person name="Cepeda A.J."/>
            <person name="Yan W."/>
            <person name="Fan B."/>
            <person name="Jiang Y."/>
            <person name="Adhikari A."/>
            <person name="Zheng C.-J."/>
            <person name="Schuster L."/>
            <person name="Cowan T.M."/>
            <person name="Smanski M.J."/>
            <person name="Chevrette M.G."/>
            <person name="De Carvalho L.P.S."/>
            <person name="Shen B."/>
        </authorList>
    </citation>
    <scope>NUCLEOTIDE SEQUENCE [LARGE SCALE GENOMIC DNA]</scope>
    <source>
        <strain evidence="1 2">NPDC000634</strain>
    </source>
</reference>
<comment type="caution">
    <text evidence="1">The sequence shown here is derived from an EMBL/GenBank/DDBJ whole genome shotgun (WGS) entry which is preliminary data.</text>
</comment>
<accession>A0ABV1VZT5</accession>
<gene>
    <name evidence="1" type="ORF">ABT317_10575</name>
</gene>
<sequence length="59" mass="5975">GSRPAGTGCCGGPAATVRGDDPVDVLVVENAVAYHPAHLKRSGALIGDGRGWNTCCLVR</sequence>
<dbReference type="Proteomes" id="UP001458415">
    <property type="component" value="Unassembled WGS sequence"/>
</dbReference>
<proteinExistence type="predicted"/>
<keyword evidence="2" id="KW-1185">Reference proteome</keyword>
<name>A0ABV1VZT5_9ACTN</name>
<feature type="non-terminal residue" evidence="1">
    <location>
        <position position="1"/>
    </location>
</feature>
<protein>
    <submittedName>
        <fullName evidence="1">Uncharacterized protein</fullName>
    </submittedName>
</protein>